<gene>
    <name evidence="1" type="ORF">S01H1_64483</name>
</gene>
<reference evidence="1" key="1">
    <citation type="journal article" date="2014" name="Front. Microbiol.">
        <title>High frequency of phylogenetically diverse reductive dehalogenase-homologous genes in deep subseafloor sedimentary metagenomes.</title>
        <authorList>
            <person name="Kawai M."/>
            <person name="Futagami T."/>
            <person name="Toyoda A."/>
            <person name="Takaki Y."/>
            <person name="Nishi S."/>
            <person name="Hori S."/>
            <person name="Arai W."/>
            <person name="Tsubouchi T."/>
            <person name="Morono Y."/>
            <person name="Uchiyama I."/>
            <person name="Ito T."/>
            <person name="Fujiyama A."/>
            <person name="Inagaki F."/>
            <person name="Takami H."/>
        </authorList>
    </citation>
    <scope>NUCLEOTIDE SEQUENCE</scope>
    <source>
        <strain evidence="1">Expedition CK06-06</strain>
    </source>
</reference>
<accession>X0WZ53</accession>
<organism evidence="1">
    <name type="scientific">marine sediment metagenome</name>
    <dbReference type="NCBI Taxonomy" id="412755"/>
    <lineage>
        <taxon>unclassified sequences</taxon>
        <taxon>metagenomes</taxon>
        <taxon>ecological metagenomes</taxon>
    </lineage>
</organism>
<dbReference type="AlphaFoldDB" id="X0WZ53"/>
<protein>
    <submittedName>
        <fullName evidence="1">Uncharacterized protein</fullName>
    </submittedName>
</protein>
<proteinExistence type="predicted"/>
<evidence type="ECO:0000313" key="1">
    <source>
        <dbReference type="EMBL" id="GAG29723.1"/>
    </source>
</evidence>
<comment type="caution">
    <text evidence="1">The sequence shown here is derived from an EMBL/GenBank/DDBJ whole genome shotgun (WGS) entry which is preliminary data.</text>
</comment>
<dbReference type="EMBL" id="BARS01042504">
    <property type="protein sequence ID" value="GAG29723.1"/>
    <property type="molecule type" value="Genomic_DNA"/>
</dbReference>
<name>X0WZ53_9ZZZZ</name>
<sequence>MVEHTEYSKPWLRSPWTLTVVALSSSAMFAALLLPTFAQQSTNPINQQGRQVSLYDQLRVGLKAVTKDDFSFINKVVLLVEAGKLPRRLVDSTFLWARRRAALKSPRMALRPMVYFKPGLILRAKGLGLQLDKPVNVGS</sequence>